<dbReference type="PANTHER" id="PTHR46182:SF1">
    <property type="entry name" value="DYSLEXIA-ASSOCIATED PROTEIN KIAA0319"/>
    <property type="match status" value="1"/>
</dbReference>
<dbReference type="PROSITE" id="PS50093">
    <property type="entry name" value="PKD"/>
    <property type="match status" value="1"/>
</dbReference>
<dbReference type="CDD" id="cd00146">
    <property type="entry name" value="PKD"/>
    <property type="match status" value="4"/>
</dbReference>
<dbReference type="GeneTree" id="ENSGT00940000161462"/>
<feature type="domain" description="PKD" evidence="11">
    <location>
        <begin position="544"/>
        <end position="617"/>
    </location>
</feature>
<keyword evidence="4" id="KW-0732">Signal</keyword>
<keyword evidence="6 10" id="KW-1133">Transmembrane helix</keyword>
<evidence type="ECO:0000256" key="7">
    <source>
        <dbReference type="ARBA" id="ARBA00023136"/>
    </source>
</evidence>
<keyword evidence="14" id="KW-1185">Reference proteome</keyword>
<dbReference type="PANTHER" id="PTHR46182">
    <property type="entry name" value="FI19480P1"/>
    <property type="match status" value="1"/>
</dbReference>
<feature type="region of interest" description="Disordered" evidence="9">
    <location>
        <begin position="297"/>
        <end position="327"/>
    </location>
</feature>
<evidence type="ECO:0000256" key="5">
    <source>
        <dbReference type="ARBA" id="ARBA00022737"/>
    </source>
</evidence>
<keyword evidence="8" id="KW-0325">Glycoprotein</keyword>
<evidence type="ECO:0000313" key="14">
    <source>
        <dbReference type="Proteomes" id="UP000694414"/>
    </source>
</evidence>
<evidence type="ECO:0000256" key="10">
    <source>
        <dbReference type="SAM" id="Phobius"/>
    </source>
</evidence>
<dbReference type="Proteomes" id="UP000694414">
    <property type="component" value="Unplaced"/>
</dbReference>
<feature type="region of interest" description="Disordered" evidence="9">
    <location>
        <begin position="250"/>
        <end position="282"/>
    </location>
</feature>
<dbReference type="Ensembl" id="ENSPSMT00000016988.1">
    <property type="protein sequence ID" value="ENSPSMP00000014620.1"/>
    <property type="gene ID" value="ENSPSMG00000010476.1"/>
</dbReference>
<evidence type="ECO:0000256" key="4">
    <source>
        <dbReference type="ARBA" id="ARBA00022729"/>
    </source>
</evidence>
<dbReference type="AlphaFoldDB" id="A0A8C8Z7H6"/>
<feature type="region of interest" description="Disordered" evidence="9">
    <location>
        <begin position="151"/>
        <end position="204"/>
    </location>
</feature>
<dbReference type="SMART" id="SM00089">
    <property type="entry name" value="PKD"/>
    <property type="match status" value="5"/>
</dbReference>
<dbReference type="Pfam" id="PF22352">
    <property type="entry name" value="K319L-like_PKD"/>
    <property type="match status" value="5"/>
</dbReference>
<dbReference type="Gene3D" id="2.60.40.10">
    <property type="entry name" value="Immunoglobulins"/>
    <property type="match status" value="5"/>
</dbReference>
<feature type="compositionally biased region" description="Polar residues" evidence="9">
    <location>
        <begin position="1052"/>
        <end position="1071"/>
    </location>
</feature>
<feature type="transmembrane region" description="Helical" evidence="10">
    <location>
        <begin position="955"/>
        <end position="980"/>
    </location>
</feature>
<dbReference type="SMART" id="SM00765">
    <property type="entry name" value="MANEC"/>
    <property type="match status" value="1"/>
</dbReference>
<sequence length="1071" mass="117536">MAANDQDLITKTALFIGCACKQCSEGRMYSNAVILPNLEMTRIMRVPHTFSMADCTTACCDLSSCDLAWWFEGRCYLVSCPHKENCEPKKMGPIRSYLTFVLRPVQRPAQLLDYGEMMLNRGSPSGAWGDSPEDIRKDLPFLGKDRGLEEMSEYSDDYREPEQNLFHPRSKQEPRGSAEYTDWGLLPGSEGGLNSSTGDSPAVPADQQQDLELHKLNESAWSPALEHSAERSLLLPLVTTPSAGEVLEKEEAFQPQEQSGNSSGKEVLMPSHNPPPASLEFSPATVEESQVLTVSLGSTEHSIPTLPTSTVPSGSTLSEQPLSPTTAPRTVKELTVSAGDNLVITLPDNDVELKAFVAPPPPAETTYNYEWSLISHPVDYQGEIKQGHMQTLNLSQLSVGLYTFKVAVSSENAFGEAFINVTVKPARRVNLPPIAVVSPEVQELTLPLTSALIDGSQSTDDTKIVSYHWEEITGPFIEEKNSADSPVLHLSNLSPGNYTFRLTITDSDGATNSTTAAIIVNSAVDDPPVANAGPNRTITLPQNSITLNGNQSSDDHQIVLYQWSLAPGSEDKKVAMQGVQTPYLHLSAMQEGDYTFQLMVTDSSRQQSTAVVTVTVQPETNRPPVAVAGPDKELVFPVESATLDGSRSSDDHGIVFYHWEHVRGPNAVEMENIDKAIATVTGLQVGTYHFRLTVKDQEGLSSTSTLTVAVKKENNSPPRAQAGGRHVLVLPNNSITLDGSRSTDDQGIVSYLWIRDGQSPAAGDVIDGSDRGAALQLTNLVEGVYTFRLRVTDSQGASDTDTATVEVQPDPRKSGLVELILQVGVGQLTEQQKDTLVRQLAVLLNVLDSDIKVQKIQAHSDLSTVIVFYVQSGPSSKVLKAAEVARNLHMRLSKEKADFLLFKVLRIDTAGCLLKCSGHGHCDPITKRCVCSQLWMENLIQRYIQDGESNCEWSVFYVAVLAFALTVLTGGLTWLCICCCKRRKRTKIRKKTKYTILDNMDEQERMELRPKYGIKHRSTEHNSSLMVSESEFDSDQDTIFSRERMERGNPKVSMNGSVRNGASFSYCSKDR</sequence>
<comment type="subcellular location">
    <subcellularLocation>
        <location evidence="1">Cell membrane</location>
    </subcellularLocation>
</comment>
<evidence type="ECO:0000256" key="6">
    <source>
        <dbReference type="ARBA" id="ARBA00022989"/>
    </source>
</evidence>
<evidence type="ECO:0000256" key="9">
    <source>
        <dbReference type="SAM" id="MobiDB-lite"/>
    </source>
</evidence>
<dbReference type="InterPro" id="IPR013783">
    <property type="entry name" value="Ig-like_fold"/>
</dbReference>
<protein>
    <submittedName>
        <fullName evidence="13">KIAA0319</fullName>
    </submittedName>
</protein>
<evidence type="ECO:0000256" key="8">
    <source>
        <dbReference type="ARBA" id="ARBA00023180"/>
    </source>
</evidence>
<evidence type="ECO:0000313" key="13">
    <source>
        <dbReference type="Ensembl" id="ENSPSMP00000014620.1"/>
    </source>
</evidence>
<name>A0A8C8Z7H6_PROSS</name>
<dbReference type="InterPro" id="IPR013980">
    <property type="entry name" value="MANSC_dom"/>
</dbReference>
<accession>A0A8C8Z7H6</accession>
<dbReference type="InterPro" id="IPR056502">
    <property type="entry name" value="KIAA0319-like_C"/>
</dbReference>
<dbReference type="InterPro" id="IPR000601">
    <property type="entry name" value="PKD_dom"/>
</dbReference>
<dbReference type="GO" id="GO:0031410">
    <property type="term" value="C:cytoplasmic vesicle"/>
    <property type="evidence" value="ECO:0007669"/>
    <property type="project" value="TreeGrafter"/>
</dbReference>
<keyword evidence="5" id="KW-0677">Repeat</keyword>
<feature type="region of interest" description="Disordered" evidence="9">
    <location>
        <begin position="1045"/>
        <end position="1071"/>
    </location>
</feature>
<keyword evidence="2" id="KW-1003">Cell membrane</keyword>
<organism evidence="13 14">
    <name type="scientific">Prolemur simus</name>
    <name type="common">Greater bamboo lemur</name>
    <name type="synonym">Hapalemur simus</name>
    <dbReference type="NCBI Taxonomy" id="1328070"/>
    <lineage>
        <taxon>Eukaryota</taxon>
        <taxon>Metazoa</taxon>
        <taxon>Chordata</taxon>
        <taxon>Craniata</taxon>
        <taxon>Vertebrata</taxon>
        <taxon>Euteleostomi</taxon>
        <taxon>Mammalia</taxon>
        <taxon>Eutheria</taxon>
        <taxon>Euarchontoglires</taxon>
        <taxon>Primates</taxon>
        <taxon>Strepsirrhini</taxon>
        <taxon>Lemuriformes</taxon>
        <taxon>Lemuridae</taxon>
        <taxon>Prolemur</taxon>
    </lineage>
</organism>
<dbReference type="GO" id="GO:0001764">
    <property type="term" value="P:neuron migration"/>
    <property type="evidence" value="ECO:0007669"/>
    <property type="project" value="TreeGrafter"/>
</dbReference>
<reference evidence="13" key="1">
    <citation type="submission" date="2025-08" db="UniProtKB">
        <authorList>
            <consortium name="Ensembl"/>
        </authorList>
    </citation>
    <scope>IDENTIFICATION</scope>
</reference>
<feature type="compositionally biased region" description="Polar residues" evidence="9">
    <location>
        <begin position="255"/>
        <end position="264"/>
    </location>
</feature>
<dbReference type="Pfam" id="PF23620">
    <property type="entry name" value="KIAA0319"/>
    <property type="match status" value="1"/>
</dbReference>
<evidence type="ECO:0000256" key="1">
    <source>
        <dbReference type="ARBA" id="ARBA00004236"/>
    </source>
</evidence>
<dbReference type="InterPro" id="IPR035986">
    <property type="entry name" value="PKD_dom_sf"/>
</dbReference>
<dbReference type="InterPro" id="IPR011106">
    <property type="entry name" value="MANSC_N"/>
</dbReference>
<evidence type="ECO:0000256" key="2">
    <source>
        <dbReference type="ARBA" id="ARBA00022475"/>
    </source>
</evidence>
<evidence type="ECO:0000259" key="11">
    <source>
        <dbReference type="PROSITE" id="PS50093"/>
    </source>
</evidence>
<keyword evidence="3 10" id="KW-0812">Transmembrane</keyword>
<dbReference type="Pfam" id="PF23597">
    <property type="entry name" value="KIAA0319_N"/>
    <property type="match status" value="1"/>
</dbReference>
<dbReference type="GO" id="GO:0005886">
    <property type="term" value="C:plasma membrane"/>
    <property type="evidence" value="ECO:0007669"/>
    <property type="project" value="UniProtKB-SubCell"/>
</dbReference>
<dbReference type="SUPFAM" id="SSF49299">
    <property type="entry name" value="PKD domain"/>
    <property type="match status" value="4"/>
</dbReference>
<dbReference type="InterPro" id="IPR029865">
    <property type="entry name" value="KIAA0319-like"/>
</dbReference>
<dbReference type="PROSITE" id="PS50986">
    <property type="entry name" value="MANSC"/>
    <property type="match status" value="1"/>
</dbReference>
<gene>
    <name evidence="13" type="primary">KIAA0319</name>
</gene>
<feature type="domain" description="MANSC" evidence="12">
    <location>
        <begin position="11"/>
        <end position="97"/>
    </location>
</feature>
<keyword evidence="7 10" id="KW-0472">Membrane</keyword>
<evidence type="ECO:0000256" key="3">
    <source>
        <dbReference type="ARBA" id="ARBA00022692"/>
    </source>
</evidence>
<proteinExistence type="predicted"/>
<evidence type="ECO:0000259" key="12">
    <source>
        <dbReference type="PROSITE" id="PS50986"/>
    </source>
</evidence>
<dbReference type="InterPro" id="IPR022409">
    <property type="entry name" value="PKD/Chitinase_dom"/>
</dbReference>
<reference evidence="13" key="2">
    <citation type="submission" date="2025-09" db="UniProtKB">
        <authorList>
            <consortium name="Ensembl"/>
        </authorList>
    </citation>
    <scope>IDENTIFICATION</scope>
</reference>